<reference evidence="2" key="1">
    <citation type="submission" date="2025-08" db="UniProtKB">
        <authorList>
            <consortium name="Ensembl"/>
        </authorList>
    </citation>
    <scope>IDENTIFICATION</scope>
</reference>
<keyword evidence="3" id="KW-1185">Reference proteome</keyword>
<accession>A0A8B9PKN9</accession>
<proteinExistence type="predicted"/>
<dbReference type="AlphaFoldDB" id="A0A8B9PKN9"/>
<protein>
    <submittedName>
        <fullName evidence="2">Uncharacterized protein</fullName>
    </submittedName>
</protein>
<name>A0A8B9PKN9_APTOW</name>
<evidence type="ECO:0000256" key="1">
    <source>
        <dbReference type="SAM" id="MobiDB-lite"/>
    </source>
</evidence>
<dbReference type="Ensembl" id="ENSAOWT00000014850.1">
    <property type="protein sequence ID" value="ENSAOWP00000013061.1"/>
    <property type="gene ID" value="ENSAOWG00000008910.1"/>
</dbReference>
<feature type="compositionally biased region" description="Basic and acidic residues" evidence="1">
    <location>
        <begin position="99"/>
        <end position="117"/>
    </location>
</feature>
<evidence type="ECO:0000313" key="3">
    <source>
        <dbReference type="Proteomes" id="UP000694424"/>
    </source>
</evidence>
<sequence>MGLNIREDQDCNTRLARKQHISLCLLVKLYQFLACQTNSSCNKVVLKLHRELSVSMPWQAWFISTQQGDISLQAAGKLQFNFLECNKTKTKQKKKEKKEKKEGSSAELPAHRQDTKNKLHSGNTTSEV</sequence>
<reference evidence="2" key="2">
    <citation type="submission" date="2025-09" db="UniProtKB">
        <authorList>
            <consortium name="Ensembl"/>
        </authorList>
    </citation>
    <scope>IDENTIFICATION</scope>
</reference>
<dbReference type="Gene3D" id="3.100.10.10">
    <property type="match status" value="1"/>
</dbReference>
<dbReference type="Proteomes" id="UP000694424">
    <property type="component" value="Unplaced"/>
</dbReference>
<feature type="compositionally biased region" description="Basic residues" evidence="1">
    <location>
        <begin position="89"/>
        <end position="98"/>
    </location>
</feature>
<organism evidence="2 3">
    <name type="scientific">Apteryx owenii</name>
    <name type="common">Little spotted kiwi</name>
    <dbReference type="NCBI Taxonomy" id="8824"/>
    <lineage>
        <taxon>Eukaryota</taxon>
        <taxon>Metazoa</taxon>
        <taxon>Chordata</taxon>
        <taxon>Craniata</taxon>
        <taxon>Vertebrata</taxon>
        <taxon>Euteleostomi</taxon>
        <taxon>Archelosauria</taxon>
        <taxon>Archosauria</taxon>
        <taxon>Dinosauria</taxon>
        <taxon>Saurischia</taxon>
        <taxon>Theropoda</taxon>
        <taxon>Coelurosauria</taxon>
        <taxon>Aves</taxon>
        <taxon>Palaeognathae</taxon>
        <taxon>Apterygiformes</taxon>
        <taxon>Apterygidae</taxon>
        <taxon>Apteryx</taxon>
    </lineage>
</organism>
<feature type="region of interest" description="Disordered" evidence="1">
    <location>
        <begin position="89"/>
        <end position="128"/>
    </location>
</feature>
<evidence type="ECO:0000313" key="2">
    <source>
        <dbReference type="Ensembl" id="ENSAOWP00000013061.1"/>
    </source>
</evidence>